<proteinExistence type="predicted"/>
<keyword evidence="2" id="KW-1185">Reference proteome</keyword>
<comment type="caution">
    <text evidence="1">The sequence shown here is derived from an EMBL/GenBank/DDBJ whole genome shotgun (WGS) entry which is preliminary data.</text>
</comment>
<dbReference type="SUPFAM" id="SSF47598">
    <property type="entry name" value="Ribbon-helix-helix"/>
    <property type="match status" value="1"/>
</dbReference>
<sequence>MEKRVVKLQLLLTDSELKEIDDYRYGNRVPSRSEAVRILLEQSLERWRQGTGTPEDGG</sequence>
<protein>
    <submittedName>
        <fullName evidence="1">Conserved protein</fullName>
    </submittedName>
</protein>
<accession>A0A081B7K8</accession>
<dbReference type="GO" id="GO:0006355">
    <property type="term" value="P:regulation of DNA-templated transcription"/>
    <property type="evidence" value="ECO:0007669"/>
    <property type="project" value="InterPro"/>
</dbReference>
<name>A0A081B7K8_9HYPH</name>
<gene>
    <name evidence="1" type="ORF">M2A_0525</name>
</gene>
<dbReference type="Proteomes" id="UP000028702">
    <property type="component" value="Unassembled WGS sequence"/>
</dbReference>
<reference evidence="1 2" key="1">
    <citation type="submission" date="2014-07" db="EMBL/GenBank/DDBJ databases">
        <title>Tepidicaulis marinum gen. nov., sp. nov., a novel marine bacterium denitrifying nitrate to nitrous oxide strictly under microaerobic conditions.</title>
        <authorList>
            <person name="Takeuchi M."/>
            <person name="Yamagishi T."/>
            <person name="Kamagata Y."/>
            <person name="Oshima K."/>
            <person name="Hattori M."/>
            <person name="Katayama T."/>
            <person name="Hanada S."/>
            <person name="Tamaki H."/>
            <person name="Marumo K."/>
            <person name="Maeda H."/>
            <person name="Nedachi M."/>
            <person name="Iwasaki W."/>
            <person name="Suwa Y."/>
            <person name="Sakata S."/>
        </authorList>
    </citation>
    <scope>NUCLEOTIDE SEQUENCE [LARGE SCALE GENOMIC DNA]</scope>
    <source>
        <strain evidence="1 2">MA2</strain>
    </source>
</reference>
<dbReference type="AlphaFoldDB" id="A0A081B7K8"/>
<dbReference type="EMBL" id="BBIO01000002">
    <property type="protein sequence ID" value="GAK44026.1"/>
    <property type="molecule type" value="Genomic_DNA"/>
</dbReference>
<dbReference type="STRING" id="1333998.M2A_0525"/>
<evidence type="ECO:0000313" key="2">
    <source>
        <dbReference type="Proteomes" id="UP000028702"/>
    </source>
</evidence>
<organism evidence="1 2">
    <name type="scientific">Tepidicaulis marinus</name>
    <dbReference type="NCBI Taxonomy" id="1333998"/>
    <lineage>
        <taxon>Bacteria</taxon>
        <taxon>Pseudomonadati</taxon>
        <taxon>Pseudomonadota</taxon>
        <taxon>Alphaproteobacteria</taxon>
        <taxon>Hyphomicrobiales</taxon>
        <taxon>Parvibaculaceae</taxon>
        <taxon>Tepidicaulis</taxon>
    </lineage>
</organism>
<evidence type="ECO:0000313" key="1">
    <source>
        <dbReference type="EMBL" id="GAK44026.1"/>
    </source>
</evidence>
<dbReference type="InterPro" id="IPR010985">
    <property type="entry name" value="Ribbon_hlx_hlx"/>
</dbReference>